<proteinExistence type="predicted"/>
<dbReference type="PANTHER" id="PTHR33165:SF86">
    <property type="entry name" value="EXPRESSED PROTEIN"/>
    <property type="match status" value="1"/>
</dbReference>
<feature type="compositionally biased region" description="Basic and acidic residues" evidence="1">
    <location>
        <begin position="225"/>
        <end position="246"/>
    </location>
</feature>
<dbReference type="HOGENOM" id="CLU_067436_0_0_1"/>
<dbReference type="Proteomes" id="UP000007306">
    <property type="component" value="Chromosome 3"/>
</dbReference>
<evidence type="ECO:0000313" key="2">
    <source>
        <dbReference type="EnsemblPlants" id="ORGLA03G0334200.1"/>
    </source>
</evidence>
<feature type="region of interest" description="Disordered" evidence="1">
    <location>
        <begin position="160"/>
        <end position="246"/>
    </location>
</feature>
<dbReference type="OMA" id="VRCPCHR"/>
<protein>
    <submittedName>
        <fullName evidence="2">Uncharacterized protein</fullName>
    </submittedName>
</protein>
<reference evidence="2 3" key="2">
    <citation type="submission" date="2018-04" db="EMBL/GenBank/DDBJ databases">
        <title>OglaRS2 (Oryza glaberrima Reference Sequence Version 2).</title>
        <authorList>
            <person name="Zhang J."/>
            <person name="Kudrna D."/>
            <person name="Lee S."/>
            <person name="Talag J."/>
            <person name="Rajasekar S."/>
            <person name="Wing R.A."/>
        </authorList>
    </citation>
    <scope>NUCLEOTIDE SEQUENCE [LARGE SCALE GENOMIC DNA]</scope>
    <source>
        <strain evidence="2 3">cv. IRGC 96717</strain>
    </source>
</reference>
<dbReference type="EnsemblPlants" id="ORGLA03G0334200.1">
    <property type="protein sequence ID" value="ORGLA03G0334200.1"/>
    <property type="gene ID" value="ORGLA03G0334200"/>
</dbReference>
<evidence type="ECO:0000313" key="3">
    <source>
        <dbReference type="Proteomes" id="UP000007306"/>
    </source>
</evidence>
<organism evidence="2 3">
    <name type="scientific">Oryza glaberrima</name>
    <name type="common">African rice</name>
    <dbReference type="NCBI Taxonomy" id="4538"/>
    <lineage>
        <taxon>Eukaryota</taxon>
        <taxon>Viridiplantae</taxon>
        <taxon>Streptophyta</taxon>
        <taxon>Embryophyta</taxon>
        <taxon>Tracheophyta</taxon>
        <taxon>Spermatophyta</taxon>
        <taxon>Magnoliopsida</taxon>
        <taxon>Liliopsida</taxon>
        <taxon>Poales</taxon>
        <taxon>Poaceae</taxon>
        <taxon>BOP clade</taxon>
        <taxon>Oryzoideae</taxon>
        <taxon>Oryzeae</taxon>
        <taxon>Oryzinae</taxon>
        <taxon>Oryza</taxon>
    </lineage>
</organism>
<dbReference type="PANTHER" id="PTHR33165">
    <property type="entry name" value="F-BOX DOMAIN CONTAINING PROTEIN-LIKE-RELATED"/>
    <property type="match status" value="1"/>
</dbReference>
<dbReference type="AlphaFoldDB" id="I1PG46"/>
<reference evidence="2" key="1">
    <citation type="submission" date="2015-06" db="UniProtKB">
        <authorList>
            <consortium name="EnsemblPlants"/>
        </authorList>
    </citation>
    <scope>IDENTIFICATION</scope>
</reference>
<feature type="compositionally biased region" description="Basic and acidic residues" evidence="1">
    <location>
        <begin position="177"/>
        <end position="189"/>
    </location>
</feature>
<feature type="compositionally biased region" description="Basic residues" evidence="1">
    <location>
        <begin position="160"/>
        <end position="176"/>
    </location>
</feature>
<dbReference type="Gramene" id="ORGLA03G0334200.1">
    <property type="protein sequence ID" value="ORGLA03G0334200.1"/>
    <property type="gene ID" value="ORGLA03G0334200"/>
</dbReference>
<feature type="region of interest" description="Disordered" evidence="1">
    <location>
        <begin position="82"/>
        <end position="105"/>
    </location>
</feature>
<evidence type="ECO:0000256" key="1">
    <source>
        <dbReference type="SAM" id="MobiDB-lite"/>
    </source>
</evidence>
<sequence>MGYRAVCRCWRSATDDPRGASARDPRFRPRHWAMLDEVFQTDARLFANAATGRFLRMDLPLLGRGRRYRLIASAPGGDLVLAEASPPARGARPQPVHRRREARRHDALRGAAALRGRVRCPCHRRFAHPRPARRRLRQGLLCRPRQRRLLRVRGELRVRSHQAGRRRWPLRRRRRARDGGVDPGPRGHQDGAPSRRQNHKHLSREPRVPLLRGGIRGGSAAHLQDGQKDRADLQDEHGRGEGDRSLEEVKSIGGGRAIFVGATRCISINADKFNAIDGNRINYQERDDLTSADIYMYELESEETTKIGGAIDSLNPVFLVSTEPPFSPIQLFCSYADEALRFRLEWEKILQSLPERLPDDIMASMGADLMGDFEDEFEDFEYEFND</sequence>
<keyword evidence="3" id="KW-1185">Reference proteome</keyword>
<name>I1PG46_ORYGL</name>
<accession>I1PG46</accession>
<dbReference type="eggNOG" id="ENOG502R3DX">
    <property type="taxonomic scope" value="Eukaryota"/>
</dbReference>